<feature type="region of interest" description="Disordered" evidence="1">
    <location>
        <begin position="239"/>
        <end position="261"/>
    </location>
</feature>
<keyword evidence="2" id="KW-0812">Transmembrane</keyword>
<accession>A0A0L7L6L7</accession>
<keyword evidence="2" id="KW-0472">Membrane</keyword>
<evidence type="ECO:0000313" key="4">
    <source>
        <dbReference type="Proteomes" id="UP000037510"/>
    </source>
</evidence>
<evidence type="ECO:0000256" key="2">
    <source>
        <dbReference type="SAM" id="Phobius"/>
    </source>
</evidence>
<proteinExistence type="predicted"/>
<comment type="caution">
    <text evidence="3">The sequence shown here is derived from an EMBL/GenBank/DDBJ whole genome shotgun (WGS) entry which is preliminary data.</text>
</comment>
<feature type="transmembrane region" description="Helical" evidence="2">
    <location>
        <begin position="181"/>
        <end position="202"/>
    </location>
</feature>
<organism evidence="3 4">
    <name type="scientific">Operophtera brumata</name>
    <name type="common">Winter moth</name>
    <name type="synonym">Phalaena brumata</name>
    <dbReference type="NCBI Taxonomy" id="104452"/>
    <lineage>
        <taxon>Eukaryota</taxon>
        <taxon>Metazoa</taxon>
        <taxon>Ecdysozoa</taxon>
        <taxon>Arthropoda</taxon>
        <taxon>Hexapoda</taxon>
        <taxon>Insecta</taxon>
        <taxon>Pterygota</taxon>
        <taxon>Neoptera</taxon>
        <taxon>Endopterygota</taxon>
        <taxon>Lepidoptera</taxon>
        <taxon>Glossata</taxon>
        <taxon>Ditrysia</taxon>
        <taxon>Geometroidea</taxon>
        <taxon>Geometridae</taxon>
        <taxon>Larentiinae</taxon>
        <taxon>Operophtera</taxon>
    </lineage>
</organism>
<name>A0A0L7L6L7_OPEBR</name>
<protein>
    <submittedName>
        <fullName evidence="3">Uncharacterized protein</fullName>
    </submittedName>
</protein>
<evidence type="ECO:0000313" key="3">
    <source>
        <dbReference type="EMBL" id="KOB70969.1"/>
    </source>
</evidence>
<dbReference type="Proteomes" id="UP000037510">
    <property type="component" value="Unassembled WGS sequence"/>
</dbReference>
<feature type="compositionally biased region" description="Low complexity" evidence="1">
    <location>
        <begin position="239"/>
        <end position="252"/>
    </location>
</feature>
<keyword evidence="2" id="KW-1133">Transmembrane helix</keyword>
<dbReference type="AlphaFoldDB" id="A0A0L7L6L7"/>
<dbReference type="EMBL" id="JTDY01002674">
    <property type="protein sequence ID" value="KOB70969.1"/>
    <property type="molecule type" value="Genomic_DNA"/>
</dbReference>
<gene>
    <name evidence="3" type="ORF">OBRU01_14887</name>
</gene>
<evidence type="ECO:0000256" key="1">
    <source>
        <dbReference type="SAM" id="MobiDB-lite"/>
    </source>
</evidence>
<reference evidence="3 4" key="1">
    <citation type="journal article" date="2015" name="Genome Biol. Evol.">
        <title>The genome of winter moth (Operophtera brumata) provides a genomic perspective on sexual dimorphism and phenology.</title>
        <authorList>
            <person name="Derks M.F."/>
            <person name="Smit S."/>
            <person name="Salis L."/>
            <person name="Schijlen E."/>
            <person name="Bossers A."/>
            <person name="Mateman C."/>
            <person name="Pijl A.S."/>
            <person name="de Ridder D."/>
            <person name="Groenen M.A."/>
            <person name="Visser M.E."/>
            <person name="Megens H.J."/>
        </authorList>
    </citation>
    <scope>NUCLEOTIDE SEQUENCE [LARGE SCALE GENOMIC DNA]</scope>
    <source>
        <strain evidence="3">WM2013NL</strain>
        <tissue evidence="3">Head and thorax</tissue>
    </source>
</reference>
<keyword evidence="4" id="KW-1185">Reference proteome</keyword>
<sequence length="290" mass="32112">MTYLKLTLLRARPNPPECAERGITLHKETINCNVKALPSPDTYFWHVQPYGFEVQHLTTGSPILPLGQITGPLAGTLAASCEASNGIASQEEQCEKIFSFENLRPQQPQQCDLAFEYGEFQIRCIPVENATYYEVSVWKMSTTNTSLILDRRASMGFGSGQALAQGAWLPFRIVVFLEKDVGISVGALVLVGACALCTLLAVRLARRPRSKGAPVIQVLQLDDVARSYLDNVGEHKIHASGSQRSYSSGYSEASHETAPTIDRRRKPTIWDRWEQPPPDVTLTLHRESAV</sequence>